<dbReference type="GO" id="GO:0005509">
    <property type="term" value="F:calcium ion binding"/>
    <property type="evidence" value="ECO:0007669"/>
    <property type="project" value="InterPro"/>
</dbReference>
<evidence type="ECO:0000256" key="2">
    <source>
        <dbReference type="ARBA" id="ARBA00022525"/>
    </source>
</evidence>
<dbReference type="PROSITE" id="PS00330">
    <property type="entry name" value="HEMOLYSIN_CALCIUM"/>
    <property type="match status" value="7"/>
</dbReference>
<gene>
    <name evidence="4" type="ORF">UT30_C0044G0005</name>
</gene>
<proteinExistence type="predicted"/>
<dbReference type="InterPro" id="IPR010566">
    <property type="entry name" value="Haemolys_ca-bd"/>
</dbReference>
<feature type="domain" description="Haemolysin-type calcium binding-related" evidence="3">
    <location>
        <begin position="1365"/>
        <end position="1397"/>
    </location>
</feature>
<evidence type="ECO:0000256" key="1">
    <source>
        <dbReference type="ARBA" id="ARBA00004613"/>
    </source>
</evidence>
<dbReference type="PRINTS" id="PR00313">
    <property type="entry name" value="CABNDNGRPT"/>
</dbReference>
<dbReference type="InterPro" id="IPR001343">
    <property type="entry name" value="Hemolysn_Ca-bd"/>
</dbReference>
<evidence type="ECO:0000313" key="4">
    <source>
        <dbReference type="EMBL" id="KKR02934.1"/>
    </source>
</evidence>
<protein>
    <recommendedName>
        <fullName evidence="3">Haemolysin-type calcium binding-related domain-containing protein</fullName>
    </recommendedName>
</protein>
<organism evidence="4 5">
    <name type="scientific">Candidatus Uhrbacteria bacterium GW2011_GWF2_39_13</name>
    <dbReference type="NCBI Taxonomy" id="1618995"/>
    <lineage>
        <taxon>Bacteria</taxon>
        <taxon>Candidatus Uhriibacteriota</taxon>
    </lineage>
</organism>
<dbReference type="PANTHER" id="PTHR38340">
    <property type="entry name" value="S-LAYER PROTEIN"/>
    <property type="match status" value="1"/>
</dbReference>
<dbReference type="InterPro" id="IPR018511">
    <property type="entry name" value="Hemolysin-typ_Ca-bd_CS"/>
</dbReference>
<reference evidence="4 5" key="1">
    <citation type="journal article" date="2015" name="Nature">
        <title>rRNA introns, odd ribosomes, and small enigmatic genomes across a large radiation of phyla.</title>
        <authorList>
            <person name="Brown C.T."/>
            <person name="Hug L.A."/>
            <person name="Thomas B.C."/>
            <person name="Sharon I."/>
            <person name="Castelle C.J."/>
            <person name="Singh A."/>
            <person name="Wilkins M.J."/>
            <person name="Williams K.H."/>
            <person name="Banfield J.F."/>
        </authorList>
    </citation>
    <scope>NUCLEOTIDE SEQUENCE [LARGE SCALE GENOMIC DNA]</scope>
</reference>
<dbReference type="InterPro" id="IPR011049">
    <property type="entry name" value="Serralysin-like_metalloprot_C"/>
</dbReference>
<sequence length="1817" mass="194612">MNNTYQDFKEALGQRESGGNYYAENQLHFIGKYQWGEASLHDIGFYTDTNYYDNDWNGTWSGKGGIYSKQDFLESETYQEQVMDEWGMKLWTYIKSYGGDKYIGKTINGIEITQSGLIAAAHLVGAFQGGLKTYLQSNGQTIPRDGNNVSIEEYLEQFGGYDITENGNGKEDGYKLWLDELAKLDIEFQEMFNTAESILAPVPENPRRDPLILDLDGDGLETTTLSSGLLFDHDVNGFAESSAWVGIDDGVLAMDLDEDGIINNGSELIETFTDLSKIDTNDTDFANLKVLKGDGTIMTMDEADIKSISLTYSTVDITDSNGNQKISSGTFTWEDDTTDEIGGFNLLIDPMDSVATNWLTVPANIEALPDIRGFGTVYSLHQAMARDPGGDLQDLIEDFVGSTYPPHREMLLDSIIYIWAGVDVDPYSRGDFFDARKLEALEKFMGRDFVGTNGANPIEEAGVWLGGAYTGLYAYVNAQLMMQSHLSSLTNLIEVEFDTVTEKITLNLVPVAEEIITQIDDNQMAGTTLLLDFIRAVDALQLKEVSNYQEFYDTLVTYDSDHRHLMDTAGKIFIYGTTGNDSIDSGAANEAIFADAGDDYVHARMGDDYIDGGDGNDTLNACEGNDAIYGGLGNDSILGGIGNDYLSGDAGSDTLQGEDGNDTVYGGNDWDSIQGGNGNDYLLGEDGDDVIRGDVGNDTIIGSIGNDWVYGLEGDDTFIFTTGDGSDFLSDISGTSDSIIFQNLSQNDVIFKATADGNFIAKINGTSDEITIYNQVTSNYRIENYVFSDANLTYNDIITRLVTHGTEGADSITTSAWSETIYGYGSSDTILGNDGNDSIYGGNDWDSIRGGDGNDYLLGEDGGDIIRGDAGNDTIIGSIGDDWVYGLEGDDTYIFTTGDGSDFLSDTSGTSDTIIFQNLSQNDVIFEASGNDFLAKILGTNDKVTVYNQTNSSYQIENYVFSDANLTYNNVVARLQISGTENTDSIVGSSYADRIYGYGSSDTILGNDGNDTVYGGNDWDSIRGGNGNDYLLGEDGGDIIVGEAGNDTIIGGVGNDWVYGWDGDDTYIFTTGDGSDFLSDTSGTSDTIIFENLSQNNVNFEATVDGNFIAKINGTTDEITIYNQVTSNYRIENYVFSDATLTYNDIITRLVTHGTEGADSITTSIWGETVHGYAGNDTIDALGGNDTVYGGDGDDLILGGDGNDYLIAGSGSDNINAGSGDDYISGGDGNDYLSGTYGSDYISGDANNDTLNGGDGNDTLIGGDGNDSILGLNDNDLLYGEAGEDTLSGGSGNDTLIGGDGNDSLYGGRDSDTYIFGLGGGNDTIFDEYATSSTINGGNDTIVFDSLTQNDVSFMADYNENIIATINGTSDKITLRNQWYSYNRIENYVFSDVTLTYNDIVARLATQGTEDADYYLTSDYTETIYGYGGNDTIKAYIGNDTVYGGNGDDSLNGGVGNDYIAGDAGNDTLLGSNDNDTLYGGIGNDSMLGGTGNDSYYIDSASDVVVENANEGTDTVNSEITYTLGSNVENLILLGTTDINGTGNTLNNIIIGNTGNNSLSGSSGNDTITGDAGDDYINGGTGNDSMIGGIGNDTYVVDSASDIVVESLGEGTDEIQTTLTSYTLGNNVEKLTYTGASNAVLTGNTLDNVIIGSTGNDTIQGGDSNDSLYGGSGNDIYAFALGHDMDIINDTSGTADKISFGTDVDWTNVALFRTYTVTGQDQYSFTSDDLSIDYGSTAANDQITIQSQFNGQQIETLEEAYIEGTPANYYLSNTDIATIVQYIAAYDATDGIANFNSVDDIRNDSTLMTYIAGQWHT</sequence>
<dbReference type="EMBL" id="LBWG01000044">
    <property type="protein sequence ID" value="KKR02934.1"/>
    <property type="molecule type" value="Genomic_DNA"/>
</dbReference>
<comment type="caution">
    <text evidence="4">The sequence shown here is derived from an EMBL/GenBank/DDBJ whole genome shotgun (WGS) entry which is preliminary data.</text>
</comment>
<dbReference type="Pfam" id="PF00353">
    <property type="entry name" value="HemolysinCabind"/>
    <property type="match status" value="15"/>
</dbReference>
<dbReference type="GO" id="GO:0005576">
    <property type="term" value="C:extracellular region"/>
    <property type="evidence" value="ECO:0007669"/>
    <property type="project" value="UniProtKB-SubCell"/>
</dbReference>
<dbReference type="Proteomes" id="UP000033935">
    <property type="component" value="Unassembled WGS sequence"/>
</dbReference>
<evidence type="ECO:0000259" key="3">
    <source>
        <dbReference type="Pfam" id="PF06594"/>
    </source>
</evidence>
<accession>A0A0G0MFT1</accession>
<dbReference type="SUPFAM" id="SSF51120">
    <property type="entry name" value="beta-Roll"/>
    <property type="match status" value="8"/>
</dbReference>
<evidence type="ECO:0000313" key="5">
    <source>
        <dbReference type="Proteomes" id="UP000033935"/>
    </source>
</evidence>
<dbReference type="PATRIC" id="fig|1618995.3.peg.1096"/>
<keyword evidence="2" id="KW-0964">Secreted</keyword>
<dbReference type="PANTHER" id="PTHR38340:SF1">
    <property type="entry name" value="S-LAYER PROTEIN"/>
    <property type="match status" value="1"/>
</dbReference>
<comment type="subcellular location">
    <subcellularLocation>
        <location evidence="1">Secreted</location>
    </subcellularLocation>
</comment>
<dbReference type="Gene3D" id="2.150.10.10">
    <property type="entry name" value="Serralysin-like metalloprotease, C-terminal"/>
    <property type="match status" value="9"/>
</dbReference>
<dbReference type="InterPro" id="IPR050557">
    <property type="entry name" value="RTX_toxin/Mannuronan_C5-epim"/>
</dbReference>
<dbReference type="Pfam" id="PF06594">
    <property type="entry name" value="HCBP_related"/>
    <property type="match status" value="1"/>
</dbReference>
<name>A0A0G0MFT1_9BACT</name>